<dbReference type="EMBL" id="JAAGWQ010000145">
    <property type="protein sequence ID" value="KAF5663481.1"/>
    <property type="molecule type" value="Genomic_DNA"/>
</dbReference>
<dbReference type="OrthoDB" id="4062651at2759"/>
<comment type="caution">
    <text evidence="1">The sequence shown here is derived from an EMBL/GenBank/DDBJ whole genome shotgun (WGS) entry which is preliminary data.</text>
</comment>
<gene>
    <name evidence="1" type="ORF">FHETE_7489</name>
</gene>
<protein>
    <submittedName>
        <fullName evidence="1">Serine threonine kinase</fullName>
    </submittedName>
</protein>
<evidence type="ECO:0000313" key="2">
    <source>
        <dbReference type="Proteomes" id="UP000567885"/>
    </source>
</evidence>
<proteinExistence type="predicted"/>
<organism evidence="1 2">
    <name type="scientific">Fusarium heterosporum</name>
    <dbReference type="NCBI Taxonomy" id="42747"/>
    <lineage>
        <taxon>Eukaryota</taxon>
        <taxon>Fungi</taxon>
        <taxon>Dikarya</taxon>
        <taxon>Ascomycota</taxon>
        <taxon>Pezizomycotina</taxon>
        <taxon>Sordariomycetes</taxon>
        <taxon>Hypocreomycetidae</taxon>
        <taxon>Hypocreales</taxon>
        <taxon>Nectriaceae</taxon>
        <taxon>Fusarium</taxon>
        <taxon>Fusarium heterosporum species complex</taxon>
    </lineage>
</organism>
<keyword evidence="2" id="KW-1185">Reference proteome</keyword>
<name>A0A8H5WKQ6_FUSHE</name>
<keyword evidence="1" id="KW-0808">Transferase</keyword>
<dbReference type="Proteomes" id="UP000567885">
    <property type="component" value="Unassembled WGS sequence"/>
</dbReference>
<reference evidence="1 2" key="1">
    <citation type="submission" date="2020-05" db="EMBL/GenBank/DDBJ databases">
        <title>Identification and distribution of gene clusters putatively required for synthesis of sphingolipid metabolism inhibitors in phylogenetically diverse species of the filamentous fungus Fusarium.</title>
        <authorList>
            <person name="Kim H.-S."/>
            <person name="Busman M."/>
            <person name="Brown D.W."/>
            <person name="Divon H."/>
            <person name="Uhlig S."/>
            <person name="Proctor R.H."/>
        </authorList>
    </citation>
    <scope>NUCLEOTIDE SEQUENCE [LARGE SCALE GENOMIC DNA]</scope>
    <source>
        <strain evidence="1 2">NRRL 20693</strain>
    </source>
</reference>
<dbReference type="AlphaFoldDB" id="A0A8H5WKQ6"/>
<evidence type="ECO:0000313" key="1">
    <source>
        <dbReference type="EMBL" id="KAF5663481.1"/>
    </source>
</evidence>
<dbReference type="GO" id="GO:0016301">
    <property type="term" value="F:kinase activity"/>
    <property type="evidence" value="ECO:0007669"/>
    <property type="project" value="UniProtKB-KW"/>
</dbReference>
<keyword evidence="1" id="KW-0418">Kinase</keyword>
<accession>A0A8H5WKQ6</accession>
<sequence>MLALPNFLRLFLYQDHDEYGISELFDGFDDLTLLKATQEQKAGNRDTFSLLSRLIRNGPRYCSDVEETLAIFKEQRKILGNASSSEPSGEALCMQIRLGNRDIVGALLKMGHNPSGSHDHRPMCEAIILNDEKYFPFKELLEQRTETSLSILRSLIIPNDTTSSQRTVVHHTEQLDFIVDNIGDPTEQQSVWTILAASPPARKNVVEAEIYMAQVQCMLSQNSPFATRECINFDHPKLGTALCRAALFQNHFLIGKLLRSGADPNIRFRQNFGPAQRYFGDGSPINLALGCYEVAIEGWSEIVPDSTLEDMQSVINELESIPDYPEEALTRGEALRKRHEDILRLRDERWDMQSHMASMSLEQRPVDLSNISAVQAPEIEEGQREMFQATETIIRWMFDSQRYGTIGRAQMARIAEGENA</sequence>